<accession>A0A1G2DVG0</accession>
<dbReference type="GO" id="GO:0000272">
    <property type="term" value="P:polysaccharide catabolic process"/>
    <property type="evidence" value="ECO:0007669"/>
    <property type="project" value="InterPro"/>
</dbReference>
<reference evidence="1 2" key="1">
    <citation type="journal article" date="2016" name="Nat. Commun.">
        <title>Thousands of microbial genomes shed light on interconnected biogeochemical processes in an aquifer system.</title>
        <authorList>
            <person name="Anantharaman K."/>
            <person name="Brown C.T."/>
            <person name="Hug L.A."/>
            <person name="Sharon I."/>
            <person name="Castelle C.J."/>
            <person name="Probst A.J."/>
            <person name="Thomas B.C."/>
            <person name="Singh A."/>
            <person name="Wilkins M.J."/>
            <person name="Karaoz U."/>
            <person name="Brodie E.L."/>
            <person name="Williams K.H."/>
            <person name="Hubbard S.S."/>
            <person name="Banfield J.F."/>
        </authorList>
    </citation>
    <scope>NUCLEOTIDE SEQUENCE [LARGE SCALE GENOMIC DNA]</scope>
</reference>
<sequence length="436" mass="46183">MKKAFSPILVLGIFIFSFCFLLLIFNNTLAAQLSNRRVTISDSRGSTANVTYNYQWTGSLNLLRCIQIVSCTTAAGACNTPVGLNTTGSSKGNFVGLTAANWNLDNTTNGTLTLINGAGEAPAANVSTIFTGITNPTNEATYFGRITTYSDINCLNQVDSGNVAFVIIGGGINVSVTIPAGGGPGGPPGGGGGGGGGEPVGHAKVIFEGRAYPKAFITLLKNGKVANTFLAETSGLFEAELTGVAGGVYSFGFFAEDTEGRRSVTISFTVGVIDGTTTTISGIFISPTISLSPTQVEIGRDVNIAGQVFPQSQIKIFVSSQEVVKDTKADVKGKWGYKLNTGFLEEGEHNSRAKAIFGEGEQSDFSQIIPFLVVKKGALVCKGADLNFDGKINIVDFSILLYFWDQTDPSNRCADINFDGIVNIVDFSVMMYWWTR</sequence>
<dbReference type="CDD" id="cd14256">
    <property type="entry name" value="Dockerin_I"/>
    <property type="match status" value="1"/>
</dbReference>
<evidence type="ECO:0000313" key="1">
    <source>
        <dbReference type="EMBL" id="OGZ17543.1"/>
    </source>
</evidence>
<proteinExistence type="predicted"/>
<comment type="caution">
    <text evidence="1">The sequence shown here is derived from an EMBL/GenBank/DDBJ whole genome shotgun (WGS) entry which is preliminary data.</text>
</comment>
<name>A0A1G2DVG0_9BACT</name>
<dbReference type="InterPro" id="IPR036439">
    <property type="entry name" value="Dockerin_dom_sf"/>
</dbReference>
<dbReference type="GO" id="GO:0004553">
    <property type="term" value="F:hydrolase activity, hydrolyzing O-glycosyl compounds"/>
    <property type="evidence" value="ECO:0007669"/>
    <property type="project" value="InterPro"/>
</dbReference>
<dbReference type="EMBL" id="MHLV01000021">
    <property type="protein sequence ID" value="OGZ17543.1"/>
    <property type="molecule type" value="Genomic_DNA"/>
</dbReference>
<dbReference type="STRING" id="1801660.A2Z78_02015"/>
<dbReference type="InterPro" id="IPR002105">
    <property type="entry name" value="Dockerin_1_rpt"/>
</dbReference>
<organism evidence="1 2">
    <name type="scientific">Candidatus Nealsonbacteria bacterium RBG_13_36_15</name>
    <dbReference type="NCBI Taxonomy" id="1801660"/>
    <lineage>
        <taxon>Bacteria</taxon>
        <taxon>Candidatus Nealsoniibacteriota</taxon>
    </lineage>
</organism>
<protein>
    <recommendedName>
        <fullName evidence="3">Dockerin domain-containing protein</fullName>
    </recommendedName>
</protein>
<dbReference type="Pfam" id="PF00404">
    <property type="entry name" value="Dockerin_1"/>
    <property type="match status" value="1"/>
</dbReference>
<dbReference type="AlphaFoldDB" id="A0A1G2DVG0"/>
<evidence type="ECO:0008006" key="3">
    <source>
        <dbReference type="Google" id="ProtNLM"/>
    </source>
</evidence>
<dbReference type="Gene3D" id="1.10.1330.10">
    <property type="entry name" value="Dockerin domain"/>
    <property type="match status" value="1"/>
</dbReference>
<gene>
    <name evidence="1" type="ORF">A2Z78_02015</name>
</gene>
<evidence type="ECO:0000313" key="2">
    <source>
        <dbReference type="Proteomes" id="UP000176752"/>
    </source>
</evidence>
<dbReference type="Proteomes" id="UP000176752">
    <property type="component" value="Unassembled WGS sequence"/>
</dbReference>
<dbReference type="SUPFAM" id="SSF63446">
    <property type="entry name" value="Type I dockerin domain"/>
    <property type="match status" value="1"/>
</dbReference>